<comment type="pathway">
    <text evidence="4">Lipid metabolism.</text>
</comment>
<evidence type="ECO:0000256" key="19">
    <source>
        <dbReference type="SAM" id="Phobius"/>
    </source>
</evidence>
<dbReference type="PANTHER" id="PTHR46382">
    <property type="entry name" value="PHOSPHATIDATE CYTIDYLYLTRANSFERASE"/>
    <property type="match status" value="1"/>
</dbReference>
<evidence type="ECO:0000256" key="17">
    <source>
        <dbReference type="ARBA" id="ARBA00023264"/>
    </source>
</evidence>
<evidence type="ECO:0000256" key="4">
    <source>
        <dbReference type="ARBA" id="ARBA00005189"/>
    </source>
</evidence>
<comment type="catalytic activity">
    <reaction evidence="1 18">
        <text>a 1,2-diacyl-sn-glycero-3-phosphate + CTP + H(+) = a CDP-1,2-diacyl-sn-glycerol + diphosphate</text>
        <dbReference type="Rhea" id="RHEA:16229"/>
        <dbReference type="ChEBI" id="CHEBI:15378"/>
        <dbReference type="ChEBI" id="CHEBI:33019"/>
        <dbReference type="ChEBI" id="CHEBI:37563"/>
        <dbReference type="ChEBI" id="CHEBI:58332"/>
        <dbReference type="ChEBI" id="CHEBI:58608"/>
        <dbReference type="EC" id="2.7.7.41"/>
    </reaction>
</comment>
<evidence type="ECO:0000256" key="2">
    <source>
        <dbReference type="ARBA" id="ARBA00004651"/>
    </source>
</evidence>
<keyword evidence="8" id="KW-1003">Cell membrane</keyword>
<evidence type="ECO:0000256" key="3">
    <source>
        <dbReference type="ARBA" id="ARBA00005119"/>
    </source>
</evidence>
<feature type="transmembrane region" description="Helical" evidence="19">
    <location>
        <begin position="126"/>
        <end position="147"/>
    </location>
</feature>
<dbReference type="GO" id="GO:0004605">
    <property type="term" value="F:phosphatidate cytidylyltransferase activity"/>
    <property type="evidence" value="ECO:0007669"/>
    <property type="project" value="UniProtKB-EC"/>
</dbReference>
<evidence type="ECO:0000313" key="22">
    <source>
        <dbReference type="Proteomes" id="UP000025229"/>
    </source>
</evidence>
<dbReference type="EMBL" id="CP007514">
    <property type="protein sequence ID" value="AHY46692.1"/>
    <property type="molecule type" value="Genomic_DNA"/>
</dbReference>
<evidence type="ECO:0000256" key="8">
    <source>
        <dbReference type="ARBA" id="ARBA00022475"/>
    </source>
</evidence>
<dbReference type="PANTHER" id="PTHR46382:SF1">
    <property type="entry name" value="PHOSPHATIDATE CYTIDYLYLTRANSFERASE"/>
    <property type="match status" value="1"/>
</dbReference>
<feature type="transmembrane region" description="Helical" evidence="19">
    <location>
        <begin position="12"/>
        <end position="42"/>
    </location>
</feature>
<dbReference type="InterPro" id="IPR000374">
    <property type="entry name" value="PC_trans"/>
</dbReference>
<evidence type="ECO:0000256" key="14">
    <source>
        <dbReference type="ARBA" id="ARBA00023098"/>
    </source>
</evidence>
<feature type="transmembrane region" description="Helical" evidence="19">
    <location>
        <begin position="62"/>
        <end position="88"/>
    </location>
</feature>
<evidence type="ECO:0000256" key="9">
    <source>
        <dbReference type="ARBA" id="ARBA00022516"/>
    </source>
</evidence>
<sequence>MLRWRTLTAAILAPVVIGAIALGDWAILALVLVVVGICAYELSRALEPLPFPAALVAGVTPVLLSIPYGAAGVLAGGMLGLPWALVWLAGRPDVRTLRAILAILLMSFWVGVPMAHVGLLGELDDATALIVIAIVGPWISDAGAYFAGRLFGRHMLFPTLSPKKTVEGGLGGLALTTLLVGWFCVQFLGYDPVKAVVLGATVSVASQAGDLFESTLKRILDIKDLGRILPGHGGMLDRIDSLLFAAPAVYYVSLFL</sequence>
<keyword evidence="13 19" id="KW-1133">Transmembrane helix</keyword>
<keyword evidence="16" id="KW-0594">Phospholipid biosynthesis</keyword>
<dbReference type="AlphaFoldDB" id="A0A023X2K3"/>
<dbReference type="KEGG" id="rrd:RradSPS_1409"/>
<keyword evidence="22" id="KW-1185">Reference proteome</keyword>
<organism evidence="20 22">
    <name type="scientific">Rubrobacter radiotolerans</name>
    <name type="common">Arthrobacter radiotolerans</name>
    <dbReference type="NCBI Taxonomy" id="42256"/>
    <lineage>
        <taxon>Bacteria</taxon>
        <taxon>Bacillati</taxon>
        <taxon>Actinomycetota</taxon>
        <taxon>Rubrobacteria</taxon>
        <taxon>Rubrobacterales</taxon>
        <taxon>Rubrobacteraceae</taxon>
        <taxon>Rubrobacter</taxon>
    </lineage>
</organism>
<proteinExistence type="inferred from homology"/>
<evidence type="ECO:0000256" key="15">
    <source>
        <dbReference type="ARBA" id="ARBA00023136"/>
    </source>
</evidence>
<evidence type="ECO:0000256" key="11">
    <source>
        <dbReference type="ARBA" id="ARBA00022692"/>
    </source>
</evidence>
<dbReference type="EMBL" id="JAWXXX010000001">
    <property type="protein sequence ID" value="MDX5894099.1"/>
    <property type="molecule type" value="Genomic_DNA"/>
</dbReference>
<comment type="subcellular location">
    <subcellularLocation>
        <location evidence="2">Cell membrane</location>
        <topology evidence="2">Multi-pass membrane protein</topology>
    </subcellularLocation>
</comment>
<comment type="similarity">
    <text evidence="5 18">Belongs to the CDS family.</text>
</comment>
<feature type="transmembrane region" description="Helical" evidence="19">
    <location>
        <begin position="168"/>
        <end position="189"/>
    </location>
</feature>
<dbReference type="PATRIC" id="fig|42256.3.peg.1427"/>
<dbReference type="HOGENOM" id="CLU_037294_2_2_11"/>
<dbReference type="OrthoDB" id="9799199at2"/>
<evidence type="ECO:0000256" key="10">
    <source>
        <dbReference type="ARBA" id="ARBA00022679"/>
    </source>
</evidence>
<accession>A0A023X2K3</accession>
<dbReference type="Pfam" id="PF01148">
    <property type="entry name" value="CTP_transf_1"/>
    <property type="match status" value="1"/>
</dbReference>
<keyword evidence="10 18" id="KW-0808">Transferase</keyword>
<dbReference type="PROSITE" id="PS01315">
    <property type="entry name" value="CDS"/>
    <property type="match status" value="1"/>
</dbReference>
<gene>
    <name evidence="20" type="ORF">RradSPS_1409</name>
    <name evidence="21" type="ORF">SIL72_08660</name>
</gene>
<feature type="transmembrane region" description="Helical" evidence="19">
    <location>
        <begin position="100"/>
        <end position="120"/>
    </location>
</feature>
<keyword evidence="9" id="KW-0444">Lipid biosynthesis</keyword>
<reference evidence="20 22" key="1">
    <citation type="submission" date="2014-03" db="EMBL/GenBank/DDBJ databases">
        <title>Complete genome sequence of the Radio-Resistant Rubrobacter radiotolerans RSPS-4.</title>
        <authorList>
            <person name="Egas C.C."/>
            <person name="Barroso C.C."/>
            <person name="Froufe H.J.C."/>
            <person name="Pacheco J.J."/>
            <person name="Albuquerque L.L."/>
            <person name="da Costa M.M.S."/>
        </authorList>
    </citation>
    <scope>NUCLEOTIDE SEQUENCE [LARGE SCALE GENOMIC DNA]</scope>
    <source>
        <strain evidence="20 22">RSPS-4</strain>
    </source>
</reference>
<protein>
    <recommendedName>
        <fullName evidence="7 18">Phosphatidate cytidylyltransferase</fullName>
        <ecNumber evidence="6 18">2.7.7.41</ecNumber>
    </recommendedName>
</protein>
<name>A0A023X2K3_RUBRA</name>
<evidence type="ECO:0000256" key="13">
    <source>
        <dbReference type="ARBA" id="ARBA00022989"/>
    </source>
</evidence>
<reference evidence="21" key="2">
    <citation type="submission" date="2023-11" db="EMBL/GenBank/DDBJ databases">
        <title>MicrobeMod: A computational toolkit for identifying prokaryotic methylation and restriction-modification with nanopore sequencing.</title>
        <authorList>
            <person name="Crits-Christoph A."/>
            <person name="Kang S.C."/>
            <person name="Lee H."/>
            <person name="Ostrov N."/>
        </authorList>
    </citation>
    <scope>NUCLEOTIDE SEQUENCE</scope>
    <source>
        <strain evidence="21">ATCC 51242</strain>
    </source>
</reference>
<dbReference type="STRING" id="42256.RradSPS_1409"/>
<dbReference type="UniPathway" id="UPA00557">
    <property type="reaction ID" value="UER00614"/>
</dbReference>
<evidence type="ECO:0000256" key="18">
    <source>
        <dbReference type="RuleBase" id="RU003938"/>
    </source>
</evidence>
<keyword evidence="17" id="KW-1208">Phospholipid metabolism</keyword>
<keyword evidence="15 19" id="KW-0472">Membrane</keyword>
<dbReference type="EC" id="2.7.7.41" evidence="6 18"/>
<keyword evidence="11 18" id="KW-0812">Transmembrane</keyword>
<keyword evidence="14" id="KW-0443">Lipid metabolism</keyword>
<evidence type="ECO:0000256" key="7">
    <source>
        <dbReference type="ARBA" id="ARBA00019373"/>
    </source>
</evidence>
<dbReference type="GO" id="GO:0016024">
    <property type="term" value="P:CDP-diacylglycerol biosynthetic process"/>
    <property type="evidence" value="ECO:0007669"/>
    <property type="project" value="UniProtKB-UniPathway"/>
</dbReference>
<evidence type="ECO:0000256" key="16">
    <source>
        <dbReference type="ARBA" id="ARBA00023209"/>
    </source>
</evidence>
<dbReference type="eggNOG" id="COG4589">
    <property type="taxonomic scope" value="Bacteria"/>
</dbReference>
<evidence type="ECO:0000256" key="1">
    <source>
        <dbReference type="ARBA" id="ARBA00001698"/>
    </source>
</evidence>
<evidence type="ECO:0000313" key="20">
    <source>
        <dbReference type="EMBL" id="AHY46692.1"/>
    </source>
</evidence>
<evidence type="ECO:0000313" key="21">
    <source>
        <dbReference type="EMBL" id="MDX5894099.1"/>
    </source>
</evidence>
<dbReference type="Proteomes" id="UP000025229">
    <property type="component" value="Chromosome"/>
</dbReference>
<evidence type="ECO:0000256" key="6">
    <source>
        <dbReference type="ARBA" id="ARBA00012487"/>
    </source>
</evidence>
<comment type="pathway">
    <text evidence="3 18">Phospholipid metabolism; CDP-diacylglycerol biosynthesis; CDP-diacylglycerol from sn-glycerol 3-phosphate: step 3/3.</text>
</comment>
<dbReference type="RefSeq" id="WP_051589502.1">
    <property type="nucleotide sequence ID" value="NZ_CP007514.1"/>
</dbReference>
<keyword evidence="12 18" id="KW-0548">Nucleotidyltransferase</keyword>
<dbReference type="Proteomes" id="UP001281130">
    <property type="component" value="Unassembled WGS sequence"/>
</dbReference>
<dbReference type="GO" id="GO:0005886">
    <property type="term" value="C:plasma membrane"/>
    <property type="evidence" value="ECO:0007669"/>
    <property type="project" value="UniProtKB-SubCell"/>
</dbReference>
<evidence type="ECO:0000256" key="12">
    <source>
        <dbReference type="ARBA" id="ARBA00022695"/>
    </source>
</evidence>
<evidence type="ECO:0000256" key="5">
    <source>
        <dbReference type="ARBA" id="ARBA00010185"/>
    </source>
</evidence>